<dbReference type="Proteomes" id="UP000279833">
    <property type="component" value="Unassembled WGS sequence"/>
</dbReference>
<evidence type="ECO:0000313" key="1">
    <source>
        <dbReference type="EMBL" id="VDO66358.1"/>
    </source>
</evidence>
<organism evidence="3">
    <name type="scientific">Schistosoma curassoni</name>
    <dbReference type="NCBI Taxonomy" id="6186"/>
    <lineage>
        <taxon>Eukaryota</taxon>
        <taxon>Metazoa</taxon>
        <taxon>Spiralia</taxon>
        <taxon>Lophotrochozoa</taxon>
        <taxon>Platyhelminthes</taxon>
        <taxon>Trematoda</taxon>
        <taxon>Digenea</taxon>
        <taxon>Strigeidida</taxon>
        <taxon>Schistosomatoidea</taxon>
        <taxon>Schistosomatidae</taxon>
        <taxon>Schistosoma</taxon>
    </lineage>
</organism>
<dbReference type="PANTHER" id="PTHR15545:SF8">
    <property type="entry name" value="SLO-INTERACTING PROTEIN 1"/>
    <property type="match status" value="1"/>
</dbReference>
<evidence type="ECO:0000313" key="2">
    <source>
        <dbReference type="Proteomes" id="UP000279833"/>
    </source>
</evidence>
<dbReference type="AlphaFoldDB" id="A0A183JEW7"/>
<dbReference type="WBParaSite" id="SCUD_0000123001-mRNA-1">
    <property type="protein sequence ID" value="SCUD_0000123001-mRNA-1"/>
    <property type="gene ID" value="SCUD_0000123001"/>
</dbReference>
<dbReference type="PANTHER" id="PTHR15545">
    <property type="entry name" value="PDZ DOMAIN CONTAINING RING FINGER PROTEIN 3, 4"/>
    <property type="match status" value="1"/>
</dbReference>
<name>A0A183JEW7_9TREM</name>
<accession>A0A183JEW7</accession>
<dbReference type="EMBL" id="UZAK01000960">
    <property type="protein sequence ID" value="VDO66358.1"/>
    <property type="molecule type" value="Genomic_DNA"/>
</dbReference>
<reference evidence="3" key="1">
    <citation type="submission" date="2016-06" db="UniProtKB">
        <authorList>
            <consortium name="WormBaseParasite"/>
        </authorList>
    </citation>
    <scope>IDENTIFICATION</scope>
</reference>
<reference evidence="1 2" key="2">
    <citation type="submission" date="2018-11" db="EMBL/GenBank/DDBJ databases">
        <authorList>
            <consortium name="Pathogen Informatics"/>
        </authorList>
    </citation>
    <scope>NUCLEOTIDE SEQUENCE [LARGE SCALE GENOMIC DNA]</scope>
    <source>
        <strain evidence="1">Dakar</strain>
        <strain evidence="2">Dakar, Senegal</strain>
    </source>
</reference>
<protein>
    <submittedName>
        <fullName evidence="3">BZIP domain-containing protein</fullName>
    </submittedName>
</protein>
<sequence length="308" mass="34818">MIFTIAPYVQQNEEPILSDIYETPYASVTIHDEPIGDQYPMKGISTDPCHSIPGLSMNRTEDCSNLLPRPNYRSSVPINNNNNSSYTQCIADHAELIKMKTENSSHPRLFNPYLSSIGYLDCITNNPLVYPHPVYTSATCHSKQYQNTAVNASVITGAVSSSSSTAATSTITATGMPLSGQVYQMDNWNMMEWVVKKRPDGTRYITRRPIRSRILKERAKRVAEERSGITTDDDAMSELKTGRYWNRSERKKQLEKARADRKRKQLNTITRQNSQDHNNELKLSYKNLSNSCSTSKNDDTTLVTMTTV</sequence>
<dbReference type="InterPro" id="IPR051971">
    <property type="entry name" value="E3_ubiquitin-PDZ_ligase"/>
</dbReference>
<gene>
    <name evidence="1" type="ORF">SCUD_LOCUS1231</name>
</gene>
<keyword evidence="2" id="KW-1185">Reference proteome</keyword>
<evidence type="ECO:0000313" key="3">
    <source>
        <dbReference type="WBParaSite" id="SCUD_0000123001-mRNA-1"/>
    </source>
</evidence>
<dbReference type="STRING" id="6186.A0A183JEW7"/>
<proteinExistence type="predicted"/>